<evidence type="ECO:0000256" key="3">
    <source>
        <dbReference type="ARBA" id="ARBA00022833"/>
    </source>
</evidence>
<dbReference type="EMBL" id="GL833143">
    <property type="protein sequence ID" value="EGB05203.1"/>
    <property type="molecule type" value="Genomic_DNA"/>
</dbReference>
<dbReference type="PANTHER" id="PTHR23323">
    <property type="entry name" value="VACUOLAR PROTEIN SORTING-ASSOCIATED PROTEIN"/>
    <property type="match status" value="1"/>
</dbReference>
<name>F0YIA0_AURAN</name>
<dbReference type="GO" id="GO:0048284">
    <property type="term" value="P:organelle fusion"/>
    <property type="evidence" value="ECO:0007669"/>
    <property type="project" value="TreeGrafter"/>
</dbReference>
<proteinExistence type="predicted"/>
<evidence type="ECO:0000256" key="1">
    <source>
        <dbReference type="ARBA" id="ARBA00022723"/>
    </source>
</evidence>
<dbReference type="GO" id="GO:0005768">
    <property type="term" value="C:endosome"/>
    <property type="evidence" value="ECO:0007669"/>
    <property type="project" value="TreeGrafter"/>
</dbReference>
<dbReference type="Proteomes" id="UP000002729">
    <property type="component" value="Unassembled WGS sequence"/>
</dbReference>
<dbReference type="GO" id="GO:0006904">
    <property type="term" value="P:vesicle docking involved in exocytosis"/>
    <property type="evidence" value="ECO:0007669"/>
    <property type="project" value="TreeGrafter"/>
</dbReference>
<dbReference type="eggNOG" id="KOG2034">
    <property type="taxonomic scope" value="Eukaryota"/>
</dbReference>
<dbReference type="GO" id="GO:0007032">
    <property type="term" value="P:endosome organization"/>
    <property type="evidence" value="ECO:0007669"/>
    <property type="project" value="TreeGrafter"/>
</dbReference>
<dbReference type="GO" id="GO:0007033">
    <property type="term" value="P:vacuole organization"/>
    <property type="evidence" value="ECO:0007669"/>
    <property type="project" value="TreeGrafter"/>
</dbReference>
<dbReference type="AlphaFoldDB" id="F0YIA0"/>
<evidence type="ECO:0000256" key="2">
    <source>
        <dbReference type="ARBA" id="ARBA00022771"/>
    </source>
</evidence>
<gene>
    <name evidence="4" type="ORF">AURANDRAFT_54834</name>
</gene>
<sequence>MFGLQFGLRRLSIDAFPRTCAWIYASLGLYEEAVGLTLDFDVNLAKEYAMLPGISLSRKMRLWLMIAKHIVTDRSLAISESLRVLHESNVLSIEDILAFFPDFVVIDTFKSEICGSLDEYNRSLAILRADIDEFMRSSADMHCEISRLNTDSFTIPINMYCAFSGSRLANSAFSYFTSGLAYCPYATSSYLTSYLKRTNKPDACFHLGDACPLTGDIMMTAVDAPLRAGYGTWDIG</sequence>
<dbReference type="GeneID" id="20222438"/>
<evidence type="ECO:0000313" key="5">
    <source>
        <dbReference type="Proteomes" id="UP000002729"/>
    </source>
</evidence>
<keyword evidence="2" id="KW-0863">Zinc-finger</keyword>
<dbReference type="PANTHER" id="PTHR23323:SF26">
    <property type="entry name" value="VACUOLAR PROTEIN SORTING-ASSOCIATED PROTEIN 18 HOMOLOG"/>
    <property type="match status" value="1"/>
</dbReference>
<dbReference type="KEGG" id="aaf:AURANDRAFT_54834"/>
<organism evidence="5">
    <name type="scientific">Aureococcus anophagefferens</name>
    <name type="common">Harmful bloom alga</name>
    <dbReference type="NCBI Taxonomy" id="44056"/>
    <lineage>
        <taxon>Eukaryota</taxon>
        <taxon>Sar</taxon>
        <taxon>Stramenopiles</taxon>
        <taxon>Ochrophyta</taxon>
        <taxon>Pelagophyceae</taxon>
        <taxon>Pelagomonadales</taxon>
        <taxon>Pelagomonadaceae</taxon>
        <taxon>Aureococcus</taxon>
    </lineage>
</organism>
<dbReference type="RefSeq" id="XP_009040104.1">
    <property type="nucleotide sequence ID" value="XM_009041856.1"/>
</dbReference>
<reference evidence="4 5" key="1">
    <citation type="journal article" date="2011" name="Proc. Natl. Acad. Sci. U.S.A.">
        <title>Niche of harmful alga Aureococcus anophagefferens revealed through ecogenomics.</title>
        <authorList>
            <person name="Gobler C.J."/>
            <person name="Berry D.L."/>
            <person name="Dyhrman S.T."/>
            <person name="Wilhelm S.W."/>
            <person name="Salamov A."/>
            <person name="Lobanov A.V."/>
            <person name="Zhang Y."/>
            <person name="Collier J.L."/>
            <person name="Wurch L.L."/>
            <person name="Kustka A.B."/>
            <person name="Dill B.D."/>
            <person name="Shah M."/>
            <person name="VerBerkmoes N.C."/>
            <person name="Kuo A."/>
            <person name="Terry A."/>
            <person name="Pangilinan J."/>
            <person name="Lindquist E.A."/>
            <person name="Lucas S."/>
            <person name="Paulsen I.T."/>
            <person name="Hattenrath-Lehmann T.K."/>
            <person name="Talmage S.C."/>
            <person name="Walker E.A."/>
            <person name="Koch F."/>
            <person name="Burson A.M."/>
            <person name="Marcoval M.A."/>
            <person name="Tang Y.Z."/>
            <person name="Lecleir G.R."/>
            <person name="Coyne K.J."/>
            <person name="Berg G.M."/>
            <person name="Bertrand E.M."/>
            <person name="Saito M.A."/>
            <person name="Gladyshev V.N."/>
            <person name="Grigoriev I.V."/>
        </authorList>
    </citation>
    <scope>NUCLEOTIDE SEQUENCE [LARGE SCALE GENOMIC DNA]</scope>
    <source>
        <strain evidence="5">CCMP 1984</strain>
    </source>
</reference>
<protein>
    <submittedName>
        <fullName evidence="4">Uncharacterized protein</fullName>
    </submittedName>
</protein>
<keyword evidence="1" id="KW-0479">Metal-binding</keyword>
<dbReference type="OrthoDB" id="1845386at2759"/>
<evidence type="ECO:0000313" key="4">
    <source>
        <dbReference type="EMBL" id="EGB05203.1"/>
    </source>
</evidence>
<dbReference type="InParanoid" id="F0YIA0"/>
<dbReference type="GO" id="GO:0008270">
    <property type="term" value="F:zinc ion binding"/>
    <property type="evidence" value="ECO:0007669"/>
    <property type="project" value="UniProtKB-KW"/>
</dbReference>
<dbReference type="OMA" id="CTYITIT"/>
<accession>F0YIA0</accession>
<keyword evidence="3" id="KW-0862">Zinc</keyword>
<keyword evidence="5" id="KW-1185">Reference proteome</keyword>
<dbReference type="GO" id="GO:0030674">
    <property type="term" value="F:protein-macromolecule adaptor activity"/>
    <property type="evidence" value="ECO:0007669"/>
    <property type="project" value="TreeGrafter"/>
</dbReference>
<dbReference type="GO" id="GO:0030897">
    <property type="term" value="C:HOPS complex"/>
    <property type="evidence" value="ECO:0007669"/>
    <property type="project" value="TreeGrafter"/>
</dbReference>